<dbReference type="EMBL" id="CAKXAJ010026487">
    <property type="protein sequence ID" value="CAH2268965.1"/>
    <property type="molecule type" value="Genomic_DNA"/>
</dbReference>
<dbReference type="InterPro" id="IPR050866">
    <property type="entry name" value="CNG_cation_channel"/>
</dbReference>
<keyword evidence="2" id="KW-0812">Transmembrane</keyword>
<feature type="domain" description="Cyclic nucleotide-binding" evidence="3">
    <location>
        <begin position="918"/>
        <end position="1022"/>
    </location>
</feature>
<accession>A0A8S4SPU7</accession>
<dbReference type="GO" id="GO:0044877">
    <property type="term" value="F:protein-containing complex binding"/>
    <property type="evidence" value="ECO:0007669"/>
    <property type="project" value="TreeGrafter"/>
</dbReference>
<reference evidence="4" key="1">
    <citation type="submission" date="2022-03" db="EMBL/GenBank/DDBJ databases">
        <authorList>
            <person name="Lindestad O."/>
        </authorList>
    </citation>
    <scope>NUCLEOTIDE SEQUENCE</scope>
</reference>
<dbReference type="PANTHER" id="PTHR45638:SF11">
    <property type="entry name" value="CYCLIC NUCLEOTIDE-GATED CATION CHANNEL SUBUNIT A"/>
    <property type="match status" value="1"/>
</dbReference>
<dbReference type="InterPro" id="IPR018490">
    <property type="entry name" value="cNMP-bd_dom_sf"/>
</dbReference>
<dbReference type="Gene3D" id="1.10.287.70">
    <property type="match status" value="1"/>
</dbReference>
<keyword evidence="2" id="KW-0472">Membrane</keyword>
<keyword evidence="1" id="KW-0813">Transport</keyword>
<keyword evidence="5" id="KW-1185">Reference proteome</keyword>
<dbReference type="PROSITE" id="PS50042">
    <property type="entry name" value="CNMP_BINDING_3"/>
    <property type="match status" value="2"/>
</dbReference>
<dbReference type="CDD" id="cd00038">
    <property type="entry name" value="CAP_ED"/>
    <property type="match status" value="2"/>
</dbReference>
<dbReference type="GO" id="GO:0005221">
    <property type="term" value="F:intracellularly cyclic nucleotide-activated monoatomic cation channel activity"/>
    <property type="evidence" value="ECO:0007669"/>
    <property type="project" value="InterPro"/>
</dbReference>
<feature type="transmembrane region" description="Helical" evidence="2">
    <location>
        <begin position="203"/>
        <end position="222"/>
    </location>
</feature>
<keyword evidence="1" id="KW-1071">Ligand-gated ion channel</keyword>
<dbReference type="InterPro" id="IPR014710">
    <property type="entry name" value="RmlC-like_jellyroll"/>
</dbReference>
<gene>
    <name evidence="4" type="primary">jg15989</name>
    <name evidence="4" type="ORF">PAEG_LOCUS27264</name>
</gene>
<protein>
    <submittedName>
        <fullName evidence="4">Jg15989 protein</fullName>
    </submittedName>
</protein>
<evidence type="ECO:0000313" key="5">
    <source>
        <dbReference type="Proteomes" id="UP000838756"/>
    </source>
</evidence>
<evidence type="ECO:0000313" key="4">
    <source>
        <dbReference type="EMBL" id="CAH2268965.1"/>
    </source>
</evidence>
<dbReference type="SMART" id="SM00100">
    <property type="entry name" value="cNMP"/>
    <property type="match status" value="2"/>
</dbReference>
<keyword evidence="2" id="KW-1133">Transmembrane helix</keyword>
<name>A0A8S4SPU7_9NEOP</name>
<dbReference type="SUPFAM" id="SSF81324">
    <property type="entry name" value="Voltage-gated potassium channels"/>
    <property type="match status" value="1"/>
</dbReference>
<feature type="transmembrane region" description="Helical" evidence="2">
    <location>
        <begin position="808"/>
        <end position="827"/>
    </location>
</feature>
<feature type="transmembrane region" description="Helical" evidence="2">
    <location>
        <begin position="762"/>
        <end position="787"/>
    </location>
</feature>
<dbReference type="SUPFAM" id="SSF51206">
    <property type="entry name" value="cAMP-binding domain-like"/>
    <property type="match status" value="4"/>
</dbReference>
<comment type="caution">
    <text evidence="4">The sequence shown here is derived from an EMBL/GenBank/DDBJ whole genome shotgun (WGS) entry which is preliminary data.</text>
</comment>
<feature type="transmembrane region" description="Helical" evidence="2">
    <location>
        <begin position="228"/>
        <end position="250"/>
    </location>
</feature>
<dbReference type="AlphaFoldDB" id="A0A8S4SPU7"/>
<evidence type="ECO:0000259" key="3">
    <source>
        <dbReference type="PROSITE" id="PS50042"/>
    </source>
</evidence>
<dbReference type="OrthoDB" id="421226at2759"/>
<dbReference type="Pfam" id="PF00027">
    <property type="entry name" value="cNMP_binding"/>
    <property type="match status" value="2"/>
</dbReference>
<dbReference type="PANTHER" id="PTHR45638">
    <property type="entry name" value="CYCLIC NUCLEOTIDE-GATED CATION CHANNEL SUBUNIT A"/>
    <property type="match status" value="1"/>
</dbReference>
<proteinExistence type="predicted"/>
<sequence length="1043" mass="118404">MIQYLKFREAPSVLVQQAMLYKEQLWRMKDGILTTHHLKELPVPLQMELIFDINVGHFHDSFLLGDTEESFLRHISLLMRHELYLAGQYVWNQGVVKNGMLFIKRGVLEMLSDEDDESPMIAFKEGTVLGEINLFYSIPSKVTVKAATYVELQNAITRYDQNDSRVIRTRYRPMKLFKNHLSGVSEEDPTFVDDSHMLYKAHFIMVLYVCVMCPHLATVALQSDWEKVLGTIVIAGLLLNIYIQLTTAIVQKNVRKETVREITEEKMASLGFYLDVVSVFPMYIFTDTLDPTGESIATQIAIMFPTLQESMRELFYFLSVNHVSVKIKARVKKFFCVQWYYNKAVSSDEIFKDMSSNIQQEILSLEMIETLLCCPLFQGYCKRMNNQGNVESSFGPGTNVGVVEMLYGLPKVIKDPEISQQASRYEEGKPLIGKNYAKTNKITVFRITGTFSYWETDIMQVNQAVVLLKFLPIAMTLVNFATAFIFMNSCRPCILPNTSYAMEKTRDLADFLYRENVDFVLTMKTLKYFEYVWKRTHGSDPQVDVLSSYNEMITCMGPGGMFGNFTGQPVSISGVAIYASRNLDLLVLPSQMFFNLVKYYPKIHEPLKKAFEMSKDYILPISMDNMDEDSSGDSDLDVVSQDSAFDSRSGSSRYGSLGGHFTLSSAQSSSNMSQSKSTTSVITYQSYLHVNNLLKPGSSLYQGYLNRHGNLILDPTKCRASNPITAVHYFRANKLLRLKYLVEFYRKTSAELTNNLTILQTAMTIFIVVLLLHTFTCIWLLTLIATSPHNIVRTLKLHLIDDDMPMRLWDYTSSFYVVVAVLTSTGGDEFLVDDIPSKIILAICLICGKMLAATVIATSMQVAYSARYALNKYEKATWELIDVLKNQGLSTLIAKTPYVLRCDLMSAMFGQHLRNCFIFAETGEPFLRQLSVLLDYSIYFPGNYIIVAGDSEPRMHWVASGSVAVVSVRPDLTETTHELLGPGDVFGIMQGLNRGVSHCFSYRAENKVGILTLSLDSWINILPYLPDAERIITERSEILFTQI</sequence>
<organism evidence="4 5">
    <name type="scientific">Pararge aegeria aegeria</name>
    <dbReference type="NCBI Taxonomy" id="348720"/>
    <lineage>
        <taxon>Eukaryota</taxon>
        <taxon>Metazoa</taxon>
        <taxon>Ecdysozoa</taxon>
        <taxon>Arthropoda</taxon>
        <taxon>Hexapoda</taxon>
        <taxon>Insecta</taxon>
        <taxon>Pterygota</taxon>
        <taxon>Neoptera</taxon>
        <taxon>Endopterygota</taxon>
        <taxon>Lepidoptera</taxon>
        <taxon>Glossata</taxon>
        <taxon>Ditrysia</taxon>
        <taxon>Papilionoidea</taxon>
        <taxon>Nymphalidae</taxon>
        <taxon>Satyrinae</taxon>
        <taxon>Satyrini</taxon>
        <taxon>Parargina</taxon>
        <taxon>Pararge</taxon>
    </lineage>
</organism>
<evidence type="ECO:0000256" key="2">
    <source>
        <dbReference type="SAM" id="Phobius"/>
    </source>
</evidence>
<dbReference type="Gene3D" id="1.10.287.630">
    <property type="entry name" value="Helix hairpin bin"/>
    <property type="match status" value="1"/>
</dbReference>
<feature type="domain" description="Cyclic nucleotide-binding" evidence="3">
    <location>
        <begin position="63"/>
        <end position="152"/>
    </location>
</feature>
<evidence type="ECO:0000256" key="1">
    <source>
        <dbReference type="ARBA" id="ARBA00023286"/>
    </source>
</evidence>
<feature type="transmembrane region" description="Helical" evidence="2">
    <location>
        <begin position="839"/>
        <end position="864"/>
    </location>
</feature>
<feature type="transmembrane region" description="Helical" evidence="2">
    <location>
        <begin position="466"/>
        <end position="487"/>
    </location>
</feature>
<keyword evidence="1" id="KW-0406">Ion transport</keyword>
<keyword evidence="1" id="KW-0407">Ion channel</keyword>
<dbReference type="Proteomes" id="UP000838756">
    <property type="component" value="Unassembled WGS sequence"/>
</dbReference>
<dbReference type="Gene3D" id="2.60.120.10">
    <property type="entry name" value="Jelly Rolls"/>
    <property type="match status" value="2"/>
</dbReference>
<dbReference type="InterPro" id="IPR000595">
    <property type="entry name" value="cNMP-bd_dom"/>
</dbReference>